<proteinExistence type="predicted"/>
<evidence type="ECO:0000313" key="2">
    <source>
        <dbReference type="Proteomes" id="UP000811609"/>
    </source>
</evidence>
<dbReference type="AlphaFoldDB" id="A0A8T1NFY9"/>
<keyword evidence="2" id="KW-1185">Reference proteome</keyword>
<organism evidence="1 2">
    <name type="scientific">Carya illinoinensis</name>
    <name type="common">Pecan</name>
    <dbReference type="NCBI Taxonomy" id="32201"/>
    <lineage>
        <taxon>Eukaryota</taxon>
        <taxon>Viridiplantae</taxon>
        <taxon>Streptophyta</taxon>
        <taxon>Embryophyta</taxon>
        <taxon>Tracheophyta</taxon>
        <taxon>Spermatophyta</taxon>
        <taxon>Magnoliopsida</taxon>
        <taxon>eudicotyledons</taxon>
        <taxon>Gunneridae</taxon>
        <taxon>Pentapetalae</taxon>
        <taxon>rosids</taxon>
        <taxon>fabids</taxon>
        <taxon>Fagales</taxon>
        <taxon>Juglandaceae</taxon>
        <taxon>Carya</taxon>
    </lineage>
</organism>
<comment type="caution">
    <text evidence="1">The sequence shown here is derived from an EMBL/GenBank/DDBJ whole genome shotgun (WGS) entry which is preliminary data.</text>
</comment>
<dbReference type="EMBL" id="CM031823">
    <property type="protein sequence ID" value="KAG6627880.1"/>
    <property type="molecule type" value="Genomic_DNA"/>
</dbReference>
<sequence length="56" mass="6768">MRGSNMKTAAANRMFLFSVLLHSELEYFIHWTRIYCIDEGPWSKKRLHVRRRGKTK</sequence>
<gene>
    <name evidence="1" type="ORF">CIPAW_15G160600</name>
</gene>
<dbReference type="Proteomes" id="UP000811609">
    <property type="component" value="Chromosome 15"/>
</dbReference>
<protein>
    <submittedName>
        <fullName evidence="1">Uncharacterized protein</fullName>
    </submittedName>
</protein>
<accession>A0A8T1NFY9</accession>
<evidence type="ECO:0000313" key="1">
    <source>
        <dbReference type="EMBL" id="KAG6627880.1"/>
    </source>
</evidence>
<name>A0A8T1NFY9_CARIL</name>
<reference evidence="1" key="1">
    <citation type="submission" date="2020-12" db="EMBL/GenBank/DDBJ databases">
        <title>WGS assembly of Carya illinoinensis cv. Pawnee.</title>
        <authorList>
            <person name="Platts A."/>
            <person name="Shu S."/>
            <person name="Wright S."/>
            <person name="Barry K."/>
            <person name="Edger P."/>
            <person name="Pires J.C."/>
            <person name="Schmutz J."/>
        </authorList>
    </citation>
    <scope>NUCLEOTIDE SEQUENCE</scope>
    <source>
        <tissue evidence="1">Leaf</tissue>
    </source>
</reference>